<evidence type="ECO:0000313" key="2">
    <source>
        <dbReference type="EMBL" id="MWC44944.1"/>
    </source>
</evidence>
<name>A0A1G7QGS4_9SPHN</name>
<accession>A0A1G7QGS4</accession>
<protein>
    <recommendedName>
        <fullName evidence="6">ATPase</fullName>
    </recommendedName>
</protein>
<feature type="transmembrane region" description="Helical" evidence="1">
    <location>
        <begin position="33"/>
        <end position="53"/>
    </location>
</feature>
<keyword evidence="1" id="KW-0472">Membrane</keyword>
<dbReference type="Proteomes" id="UP000436801">
    <property type="component" value="Unassembled WGS sequence"/>
</dbReference>
<evidence type="ECO:0000313" key="3">
    <source>
        <dbReference type="EMBL" id="SDF97714.1"/>
    </source>
</evidence>
<evidence type="ECO:0008006" key="6">
    <source>
        <dbReference type="Google" id="ProtNLM"/>
    </source>
</evidence>
<dbReference type="OrthoDB" id="9777715at2"/>
<keyword evidence="4" id="KW-1185">Reference proteome</keyword>
<dbReference type="EMBL" id="WSUT01000005">
    <property type="protein sequence ID" value="MWC44944.1"/>
    <property type="molecule type" value="Genomic_DNA"/>
</dbReference>
<evidence type="ECO:0000313" key="5">
    <source>
        <dbReference type="Proteomes" id="UP000436801"/>
    </source>
</evidence>
<proteinExistence type="predicted"/>
<gene>
    <name evidence="2" type="ORF">GQR91_15070</name>
    <name evidence="3" type="ORF">SAMN05216557_108107</name>
</gene>
<dbReference type="RefSeq" id="WP_149683267.1">
    <property type="nucleotide sequence ID" value="NZ_FNBI01000008.1"/>
</dbReference>
<keyword evidence="1" id="KW-1133">Transmembrane helix</keyword>
<keyword evidence="1" id="KW-0812">Transmembrane</keyword>
<evidence type="ECO:0000313" key="4">
    <source>
        <dbReference type="Proteomes" id="UP000323502"/>
    </source>
</evidence>
<dbReference type="AlphaFoldDB" id="A0A1G7QGS4"/>
<reference evidence="3 4" key="1">
    <citation type="submission" date="2016-10" db="EMBL/GenBank/DDBJ databases">
        <authorList>
            <person name="Varghese N."/>
            <person name="Submissions S."/>
        </authorList>
    </citation>
    <scope>NUCLEOTIDE SEQUENCE [LARGE SCALE GENOMIC DNA]</scope>
    <source>
        <strain evidence="3 4">S7-754</strain>
    </source>
</reference>
<sequence>MEEDLAPEPASENHFAFAEHQAADPLPDTPSRLPLILAVAATLAWIVLVLALAGSQLTRLTAIEGVQFVAALASVPILVALVWLLTQRNSRAEAVRFGLTAHGMRQEAAALEHSVAAITRSLDANRVELAKQVSALMEMGHAAQQRLGAVSSGFADEIAAADAHARSLSDAAAATQASLGVLLASLPRATTDIEAVATLLDRAAHSAGDHAAALDAQLVALGRRGEDADMIATGAAQRLAAHIQRMEASGDNAGARLESVAAEMSATVDLLLDRTAHAVDESRKSIAAQGEAMLAMVSTHQSALEISARDSADALADRIGSIDTVIERVTARLDAHRVAGDAMVDQLHAGIDQVETRMAALQAQGIERNQMLAASISALTGSADAMTVALEAGDAMATRTIVSAEQLLVALDAAAREIDETLPEALARLDTRLTASKQVVSAAKPELLALVTAAESTHDAIEAIAGVIAEQRRTLDTLSATLLDTLSAGRAKADALGHVVDETIERTHRFAEEAAPRLVDALLRVRETAVTAADEARDTLAGIVPQAAGLLEQASSEAMRRATADTVQRQIQAIADATDQAVAAATRATERVAAQVQSIAEQAAVVESHVEEARSEREAADRDTFARRASLLIESLNSAAIDLTKIYAPDVTDSAWGAYLKGDRGVFTRRAVRILDAVQARDIARLYDDDAKVREQINRYIHDFEAMLRGVLAQRDGSPLGVTLLSSDMGKLYVALAQAIERLR</sequence>
<reference evidence="2 5" key="2">
    <citation type="submission" date="2019-12" db="EMBL/GenBank/DDBJ databases">
        <authorList>
            <person name="Zheng J."/>
        </authorList>
    </citation>
    <scope>NUCLEOTIDE SEQUENCE [LARGE SCALE GENOMIC DNA]</scope>
    <source>
        <strain evidence="2 5">DSM 27347</strain>
    </source>
</reference>
<organism evidence="3 4">
    <name type="scientific">Sphingomonas carotinifaciens</name>
    <dbReference type="NCBI Taxonomy" id="1166323"/>
    <lineage>
        <taxon>Bacteria</taxon>
        <taxon>Pseudomonadati</taxon>
        <taxon>Pseudomonadota</taxon>
        <taxon>Alphaproteobacteria</taxon>
        <taxon>Sphingomonadales</taxon>
        <taxon>Sphingomonadaceae</taxon>
        <taxon>Sphingomonas</taxon>
    </lineage>
</organism>
<dbReference type="Proteomes" id="UP000323502">
    <property type="component" value="Unassembled WGS sequence"/>
</dbReference>
<dbReference type="EMBL" id="FNBI01000008">
    <property type="protein sequence ID" value="SDF97714.1"/>
    <property type="molecule type" value="Genomic_DNA"/>
</dbReference>
<feature type="transmembrane region" description="Helical" evidence="1">
    <location>
        <begin position="65"/>
        <end position="85"/>
    </location>
</feature>
<evidence type="ECO:0000256" key="1">
    <source>
        <dbReference type="SAM" id="Phobius"/>
    </source>
</evidence>